<dbReference type="InterPro" id="IPR052169">
    <property type="entry name" value="CW_Biosynth-Accessory"/>
</dbReference>
<name>A0A377PU66_9HELI</name>
<evidence type="ECO:0000256" key="1">
    <source>
        <dbReference type="ARBA" id="ARBA00005662"/>
    </source>
</evidence>
<organism evidence="5 6">
    <name type="scientific">Helicobacter muridarum</name>
    <dbReference type="NCBI Taxonomy" id="216"/>
    <lineage>
        <taxon>Bacteria</taxon>
        <taxon>Pseudomonadati</taxon>
        <taxon>Campylobacterota</taxon>
        <taxon>Epsilonproteobacteria</taxon>
        <taxon>Campylobacterales</taxon>
        <taxon>Helicobacteraceae</taxon>
        <taxon>Helicobacter</taxon>
    </lineage>
</organism>
<gene>
    <name evidence="5" type="primary">capA</name>
    <name evidence="5" type="ORF">NCTC12714_00928</name>
</gene>
<evidence type="ECO:0000313" key="6">
    <source>
        <dbReference type="Proteomes" id="UP000255139"/>
    </source>
</evidence>
<dbReference type="InterPro" id="IPR019079">
    <property type="entry name" value="Capsule_synth_CapA"/>
</dbReference>
<evidence type="ECO:0000259" key="4">
    <source>
        <dbReference type="SMART" id="SM00854"/>
    </source>
</evidence>
<evidence type="ECO:0000256" key="2">
    <source>
        <dbReference type="SAM" id="MobiDB-lite"/>
    </source>
</evidence>
<keyword evidence="3" id="KW-0812">Transmembrane</keyword>
<feature type="domain" description="Capsule synthesis protein CapA" evidence="4">
    <location>
        <begin position="59"/>
        <end position="333"/>
    </location>
</feature>
<evidence type="ECO:0000256" key="3">
    <source>
        <dbReference type="SAM" id="Phobius"/>
    </source>
</evidence>
<dbReference type="CDD" id="cd07381">
    <property type="entry name" value="MPP_CapA"/>
    <property type="match status" value="1"/>
</dbReference>
<dbReference type="PANTHER" id="PTHR33393:SF12">
    <property type="entry name" value="CAPSULE BIOSYNTHESIS PROTEIN CAPA"/>
    <property type="match status" value="1"/>
</dbReference>
<proteinExistence type="inferred from homology"/>
<dbReference type="InterPro" id="IPR029052">
    <property type="entry name" value="Metallo-depent_PP-like"/>
</dbReference>
<dbReference type="Gene3D" id="3.60.21.10">
    <property type="match status" value="1"/>
</dbReference>
<evidence type="ECO:0000313" key="5">
    <source>
        <dbReference type="EMBL" id="STQ86137.1"/>
    </source>
</evidence>
<accession>A0A377PU66</accession>
<dbReference type="Pfam" id="PF09587">
    <property type="entry name" value="PGA_cap"/>
    <property type="match status" value="1"/>
</dbReference>
<sequence>MRYFVLIWCCMICIGGMILPFIWKWNKDKTPNTLTITNNQETPILNKPIENQHIPKEISLIMGGDALLHKAVYMDGKKESKPIESKKKQEQDSIDKTNKSETKQNESNDNKYDFKIMLSLLAPIIQKHDLAFYNQESLLGGTQLGLSSYPAFNSPQEFGDSMLEVGFNLISLANNHTLDRGEKGVLSSLEYWKRQSSKMDIIVAGSYESLKDRNTPRILEKNDITYTLLAYTYGTNGIPIPKGKEYLVNVYTKEMLKNDIKAIRDKVDLLIVSMHWGIEYTFIPTKEQREIAKLLAELGVDIVIGNHPHVIQPIEMIGDCLIIYSLGNMLSAQQGIERKIGMIVSLNIMKNEISFNTKPNTKESIANDSILGESDLQVTSKVINTFGTRKITIKDIKADLIYTYHDDKKKNFKIIPFNKLDNSILPRANDIKEEYIKIIGLNKQENIKIGIDY</sequence>
<dbReference type="PANTHER" id="PTHR33393">
    <property type="entry name" value="POLYGLUTAMINE SYNTHESIS ACCESSORY PROTEIN RV0574C-RELATED"/>
    <property type="match status" value="1"/>
</dbReference>
<reference evidence="5 6" key="1">
    <citation type="submission" date="2018-06" db="EMBL/GenBank/DDBJ databases">
        <authorList>
            <consortium name="Pathogen Informatics"/>
            <person name="Doyle S."/>
        </authorList>
    </citation>
    <scope>NUCLEOTIDE SEQUENCE [LARGE SCALE GENOMIC DNA]</scope>
    <source>
        <strain evidence="5 6">NCTC12714</strain>
    </source>
</reference>
<dbReference type="Proteomes" id="UP000255139">
    <property type="component" value="Unassembled WGS sequence"/>
</dbReference>
<dbReference type="SMART" id="SM00854">
    <property type="entry name" value="PGA_cap"/>
    <property type="match status" value="1"/>
</dbReference>
<dbReference type="EMBL" id="UGJE01000002">
    <property type="protein sequence ID" value="STQ86137.1"/>
    <property type="molecule type" value="Genomic_DNA"/>
</dbReference>
<comment type="similarity">
    <text evidence="1">Belongs to the CapA family.</text>
</comment>
<keyword evidence="6" id="KW-1185">Reference proteome</keyword>
<keyword evidence="3" id="KW-0472">Membrane</keyword>
<dbReference type="RefSeq" id="WP_233708831.1">
    <property type="nucleotide sequence ID" value="NZ_FZML01000012.1"/>
</dbReference>
<keyword evidence="3" id="KW-1133">Transmembrane helix</keyword>
<dbReference type="AlphaFoldDB" id="A0A377PU66"/>
<protein>
    <submittedName>
        <fullName evidence="5">Putative capsule biosynthesis protein</fullName>
    </submittedName>
</protein>
<feature type="region of interest" description="Disordered" evidence="2">
    <location>
        <begin position="79"/>
        <end position="107"/>
    </location>
</feature>
<dbReference type="SUPFAM" id="SSF56300">
    <property type="entry name" value="Metallo-dependent phosphatases"/>
    <property type="match status" value="1"/>
</dbReference>
<feature type="transmembrane region" description="Helical" evidence="3">
    <location>
        <begin position="5"/>
        <end position="23"/>
    </location>
</feature>